<dbReference type="Proteomes" id="UP000028602">
    <property type="component" value="Unassembled WGS sequence"/>
</dbReference>
<dbReference type="eggNOG" id="COG2973">
    <property type="taxonomic scope" value="Bacteria"/>
</dbReference>
<evidence type="ECO:0000256" key="5">
    <source>
        <dbReference type="ARBA" id="ARBA00022491"/>
    </source>
</evidence>
<evidence type="ECO:0000256" key="9">
    <source>
        <dbReference type="ARBA" id="ARBA00025375"/>
    </source>
</evidence>
<dbReference type="HAMAP" id="MF_00475">
    <property type="entry name" value="Trp_repressor"/>
    <property type="match status" value="1"/>
</dbReference>
<dbReference type="OrthoDB" id="5704033at2"/>
<keyword evidence="4 10" id="KW-0963">Cytoplasm</keyword>
<dbReference type="InterPro" id="IPR010921">
    <property type="entry name" value="Trp_repressor/repl_initiator"/>
</dbReference>
<dbReference type="EMBL" id="JMPR01000020">
    <property type="protein sequence ID" value="KFD20582.1"/>
    <property type="molecule type" value="Genomic_DNA"/>
</dbReference>
<dbReference type="NCBIfam" id="TIGR01321">
    <property type="entry name" value="TrpR"/>
    <property type="match status" value="1"/>
</dbReference>
<evidence type="ECO:0000256" key="7">
    <source>
        <dbReference type="ARBA" id="ARBA00023125"/>
    </source>
</evidence>
<dbReference type="InterPro" id="IPR013335">
    <property type="entry name" value="Trp_repress_bac"/>
</dbReference>
<dbReference type="Gene3D" id="1.10.1270.10">
    <property type="entry name" value="TrpR-like"/>
    <property type="match status" value="1"/>
</dbReference>
<dbReference type="InterPro" id="IPR038116">
    <property type="entry name" value="TrpR-like_sf"/>
</dbReference>
<gene>
    <name evidence="10 11" type="primary">trpR</name>
    <name evidence="11" type="ORF">GTPT_1115</name>
</gene>
<dbReference type="GO" id="GO:0005737">
    <property type="term" value="C:cytoplasm"/>
    <property type="evidence" value="ECO:0007669"/>
    <property type="project" value="UniProtKB-SubCell"/>
</dbReference>
<name>A0A085JJD6_9GAMM</name>
<proteinExistence type="inferred from homology"/>
<evidence type="ECO:0000313" key="12">
    <source>
        <dbReference type="Proteomes" id="UP000028602"/>
    </source>
</evidence>
<organism evidence="11 12">
    <name type="scientific">Tatumella ptyseos ATCC 33301</name>
    <dbReference type="NCBI Taxonomy" id="1005995"/>
    <lineage>
        <taxon>Bacteria</taxon>
        <taxon>Pseudomonadati</taxon>
        <taxon>Pseudomonadota</taxon>
        <taxon>Gammaproteobacteria</taxon>
        <taxon>Enterobacterales</taxon>
        <taxon>Erwiniaceae</taxon>
        <taxon>Tatumella</taxon>
    </lineage>
</organism>
<evidence type="ECO:0000256" key="2">
    <source>
        <dbReference type="ARBA" id="ARBA00007027"/>
    </source>
</evidence>
<comment type="caution">
    <text evidence="11">The sequence shown here is derived from an EMBL/GenBank/DDBJ whole genome shotgun (WGS) entry which is preliminary data.</text>
</comment>
<comment type="similarity">
    <text evidence="2 10">Belongs to the TrpR family.</text>
</comment>
<dbReference type="GO" id="GO:0045892">
    <property type="term" value="P:negative regulation of DNA-templated transcription"/>
    <property type="evidence" value="ECO:0007669"/>
    <property type="project" value="UniProtKB-UniRule"/>
</dbReference>
<comment type="subunit">
    <text evidence="10">Homodimer.</text>
</comment>
<sequence>MLPDAPADENFEFNWSRFVMLLQQAVHDKQAETLLRLMMTPDEREALATRLRIIEELMRGELSQRQLKDQLGVGIATITRGSNSLKESPAELRQWLETLLPKL</sequence>
<evidence type="ECO:0000256" key="3">
    <source>
        <dbReference type="ARBA" id="ARBA00020177"/>
    </source>
</evidence>
<dbReference type="GO" id="GO:0043565">
    <property type="term" value="F:sequence-specific DNA binding"/>
    <property type="evidence" value="ECO:0007669"/>
    <property type="project" value="UniProtKB-UniRule"/>
</dbReference>
<dbReference type="PANTHER" id="PTHR38025:SF1">
    <property type="entry name" value="TRP OPERON REPRESSOR"/>
    <property type="match status" value="1"/>
</dbReference>
<keyword evidence="5 10" id="KW-0678">Repressor</keyword>
<dbReference type="InterPro" id="IPR000831">
    <property type="entry name" value="Trp_repress"/>
</dbReference>
<evidence type="ECO:0000256" key="6">
    <source>
        <dbReference type="ARBA" id="ARBA00023015"/>
    </source>
</evidence>
<evidence type="ECO:0000313" key="11">
    <source>
        <dbReference type="EMBL" id="KFD20582.1"/>
    </source>
</evidence>
<comment type="subcellular location">
    <subcellularLocation>
        <location evidence="1 10">Cytoplasm</location>
    </subcellularLocation>
</comment>
<dbReference type="PANTHER" id="PTHR38025">
    <property type="entry name" value="TRP OPERON REPRESSOR"/>
    <property type="match status" value="1"/>
</dbReference>
<dbReference type="Pfam" id="PF01371">
    <property type="entry name" value="Trp_repressor"/>
    <property type="match status" value="1"/>
</dbReference>
<keyword evidence="7 10" id="KW-0238">DNA-binding</keyword>
<dbReference type="PIRSF" id="PIRSF003196">
    <property type="entry name" value="Trp_repressor"/>
    <property type="match status" value="1"/>
</dbReference>
<keyword evidence="6 10" id="KW-0805">Transcription regulation</keyword>
<evidence type="ECO:0000256" key="8">
    <source>
        <dbReference type="ARBA" id="ARBA00023163"/>
    </source>
</evidence>
<feature type="DNA-binding region" evidence="10">
    <location>
        <begin position="64"/>
        <end position="87"/>
    </location>
</feature>
<accession>A0A085JJD6</accession>
<reference evidence="11 12" key="1">
    <citation type="submission" date="2014-05" db="EMBL/GenBank/DDBJ databases">
        <title>ATOL: Assembling a taxonomically balanced genome-scale reconstruction of the evolutionary history of the Enterobacteriaceae.</title>
        <authorList>
            <person name="Plunkett G.III."/>
            <person name="Neeno-Eckwall E.C."/>
            <person name="Glasner J.D."/>
            <person name="Perna N.T."/>
        </authorList>
    </citation>
    <scope>NUCLEOTIDE SEQUENCE [LARGE SCALE GENOMIC DNA]</scope>
    <source>
        <strain evidence="11 12">ATCC 33301</strain>
    </source>
</reference>
<keyword evidence="8 10" id="KW-0804">Transcription</keyword>
<dbReference type="GO" id="GO:0003700">
    <property type="term" value="F:DNA-binding transcription factor activity"/>
    <property type="evidence" value="ECO:0007669"/>
    <property type="project" value="UniProtKB-UniRule"/>
</dbReference>
<protein>
    <recommendedName>
        <fullName evidence="3 10">Trp operon repressor</fullName>
    </recommendedName>
</protein>
<dbReference type="RefSeq" id="WP_025901172.1">
    <property type="nucleotide sequence ID" value="NZ_ATMJ01000012.1"/>
</dbReference>
<evidence type="ECO:0000256" key="1">
    <source>
        <dbReference type="ARBA" id="ARBA00004496"/>
    </source>
</evidence>
<dbReference type="SUPFAM" id="SSF48295">
    <property type="entry name" value="TrpR-like"/>
    <property type="match status" value="1"/>
</dbReference>
<comment type="function">
    <text evidence="9 10">This protein is an aporepressor. When complexed with L-tryptophan it binds the operator region of the trp operon (5'-ACTAGT-'3') and prevents the initiation of transcription. The complex also regulates trp repressor biosynthesis by binding to its regulatory region.</text>
</comment>
<dbReference type="AlphaFoldDB" id="A0A085JJD6"/>
<evidence type="ECO:0000256" key="4">
    <source>
        <dbReference type="ARBA" id="ARBA00022490"/>
    </source>
</evidence>
<evidence type="ECO:0000256" key="10">
    <source>
        <dbReference type="HAMAP-Rule" id="MF_00475"/>
    </source>
</evidence>
<keyword evidence="12" id="KW-1185">Reference proteome</keyword>